<evidence type="ECO:0000256" key="7">
    <source>
        <dbReference type="ARBA" id="ARBA00022989"/>
    </source>
</evidence>
<dbReference type="AlphaFoldDB" id="A0A0K0EIR4"/>
<dbReference type="PANTHER" id="PTHR48043">
    <property type="entry name" value="EG:EG0003.4 PROTEIN-RELATED"/>
    <property type="match status" value="1"/>
</dbReference>
<keyword evidence="4 10" id="KW-0808">Transferase</keyword>
<feature type="chain" id="PRO_5005120668" description="UDP-glucuronosyltransferase" evidence="11">
    <location>
        <begin position="20"/>
        <end position="533"/>
    </location>
</feature>
<dbReference type="InterPro" id="IPR035595">
    <property type="entry name" value="UDP_glycos_trans_CS"/>
</dbReference>
<organism evidence="13">
    <name type="scientific">Strongyloides stercoralis</name>
    <name type="common">Threadworm</name>
    <dbReference type="NCBI Taxonomy" id="6248"/>
    <lineage>
        <taxon>Eukaryota</taxon>
        <taxon>Metazoa</taxon>
        <taxon>Ecdysozoa</taxon>
        <taxon>Nematoda</taxon>
        <taxon>Chromadorea</taxon>
        <taxon>Rhabditida</taxon>
        <taxon>Tylenchina</taxon>
        <taxon>Panagrolaimomorpha</taxon>
        <taxon>Strongyloidoidea</taxon>
        <taxon>Strongyloididae</taxon>
        <taxon>Strongyloides</taxon>
    </lineage>
</organism>
<evidence type="ECO:0000256" key="1">
    <source>
        <dbReference type="ARBA" id="ARBA00004167"/>
    </source>
</evidence>
<dbReference type="InterPro" id="IPR050271">
    <property type="entry name" value="UDP-glycosyltransferase"/>
</dbReference>
<evidence type="ECO:0000256" key="8">
    <source>
        <dbReference type="ARBA" id="ARBA00023136"/>
    </source>
</evidence>
<dbReference type="PROSITE" id="PS00375">
    <property type="entry name" value="UDPGT"/>
    <property type="match status" value="1"/>
</dbReference>
<sequence>MFFKYLFFLFLSFLITLHSYKILIINPKIGYSHVNFFSQVADILTDAGHDVTVLAINLDPTITHPGAYKAKIITIPAEKYVEDVFAKNEVGEISWNLSTVKLEQLKFFKKFMENIQKQLLKLFHNEELAEKLRKEKFDLGIAEATIKFTFGMFKVWGINAYVSSSSMSFVDNLYKEFGLPFPASFIPSHFSLLTDQMTYLERFQNLMAHHVGNMIFSFCDEYFILQNEFDSKYGVGFYDGNKVIGDSSFMIINSNPFLDFSGPKTSKLIEVAGIGIRESKPLDDYWNKILSLRNKTIMISFGTYVKTFHMPKDIKDGLLETIRKLNDITFIFKYEKPEDGTGKGIENLIISKWLPQNDLLDDKRLSLFITHGGMGSTTELAFKGVPAISIPIMGDQLRNSKVLEKLKIAIVMDKVDLKKPDILIKNINKILENDTYKNNAQLVSRRLKKRPVGSKNLLIEHIEFAAEFGKLEVLDLASRNMGVIVYYNLDIIIPMALGSLLIFSLLIYITFKCIQKIPISKITKYRYNAVSKD</sequence>
<dbReference type="WBParaSite" id="TCONS_00010450.p1">
    <property type="protein sequence ID" value="TCONS_00010450.p1"/>
    <property type="gene ID" value="XLOC_003579"/>
</dbReference>
<evidence type="ECO:0000256" key="11">
    <source>
        <dbReference type="RuleBase" id="RU362059"/>
    </source>
</evidence>
<keyword evidence="3 10" id="KW-0328">Glycosyltransferase</keyword>
<dbReference type="GO" id="GO:0016020">
    <property type="term" value="C:membrane"/>
    <property type="evidence" value="ECO:0007669"/>
    <property type="project" value="UniProtKB-SubCell"/>
</dbReference>
<protein>
    <recommendedName>
        <fullName evidence="11">UDP-glucuronosyltransferase</fullName>
        <ecNumber evidence="11">2.4.1.17</ecNumber>
    </recommendedName>
</protein>
<dbReference type="Proteomes" id="UP000035681">
    <property type="component" value="Unplaced"/>
</dbReference>
<evidence type="ECO:0000256" key="6">
    <source>
        <dbReference type="ARBA" id="ARBA00022729"/>
    </source>
</evidence>
<keyword evidence="8 11" id="KW-0472">Membrane</keyword>
<dbReference type="Pfam" id="PF00201">
    <property type="entry name" value="UDPGT"/>
    <property type="match status" value="1"/>
</dbReference>
<dbReference type="STRING" id="6248.A0A0K0EIR4"/>
<dbReference type="WBParaSite" id="SSTP_0000937000.1">
    <property type="protein sequence ID" value="SSTP_0000937000.1"/>
    <property type="gene ID" value="SSTP_0000937000"/>
</dbReference>
<keyword evidence="6 11" id="KW-0732">Signal</keyword>
<dbReference type="PANTHER" id="PTHR48043:SF23">
    <property type="entry name" value="UDP-GLUCURONOSYLTRANSFERASE"/>
    <property type="match status" value="1"/>
</dbReference>
<evidence type="ECO:0000256" key="2">
    <source>
        <dbReference type="ARBA" id="ARBA00009995"/>
    </source>
</evidence>
<comment type="subcellular location">
    <subcellularLocation>
        <location evidence="1 11">Membrane</location>
        <topology evidence="1 11">Single-pass membrane protein</topology>
    </subcellularLocation>
</comment>
<accession>A0A0K0EIR4</accession>
<keyword evidence="7 11" id="KW-1133">Transmembrane helix</keyword>
<evidence type="ECO:0000313" key="13">
    <source>
        <dbReference type="WBParaSite" id="SSTP_0000937000.1"/>
    </source>
</evidence>
<evidence type="ECO:0000313" key="12">
    <source>
        <dbReference type="Proteomes" id="UP000035681"/>
    </source>
</evidence>
<keyword evidence="5 11" id="KW-0812">Transmembrane</keyword>
<comment type="catalytic activity">
    <reaction evidence="9 11">
        <text>glucuronate acceptor + UDP-alpha-D-glucuronate = acceptor beta-D-glucuronoside + UDP + H(+)</text>
        <dbReference type="Rhea" id="RHEA:21032"/>
        <dbReference type="ChEBI" id="CHEBI:15378"/>
        <dbReference type="ChEBI" id="CHEBI:58052"/>
        <dbReference type="ChEBI" id="CHEBI:58223"/>
        <dbReference type="ChEBI" id="CHEBI:132367"/>
        <dbReference type="ChEBI" id="CHEBI:132368"/>
        <dbReference type="EC" id="2.4.1.17"/>
    </reaction>
</comment>
<name>A0A0K0EIR4_STRER</name>
<evidence type="ECO:0000256" key="10">
    <source>
        <dbReference type="RuleBase" id="RU003718"/>
    </source>
</evidence>
<proteinExistence type="inferred from homology"/>
<comment type="similarity">
    <text evidence="2 10">Belongs to the UDP-glycosyltransferase family.</text>
</comment>
<dbReference type="InterPro" id="IPR002213">
    <property type="entry name" value="UDP_glucos_trans"/>
</dbReference>
<evidence type="ECO:0000256" key="5">
    <source>
        <dbReference type="ARBA" id="ARBA00022692"/>
    </source>
</evidence>
<dbReference type="EC" id="2.4.1.17" evidence="11"/>
<dbReference type="CDD" id="cd03784">
    <property type="entry name" value="GT1_Gtf-like"/>
    <property type="match status" value="1"/>
</dbReference>
<dbReference type="GO" id="GO:0015020">
    <property type="term" value="F:glucuronosyltransferase activity"/>
    <property type="evidence" value="ECO:0007669"/>
    <property type="project" value="UniProtKB-EC"/>
</dbReference>
<dbReference type="SUPFAM" id="SSF53756">
    <property type="entry name" value="UDP-Glycosyltransferase/glycogen phosphorylase"/>
    <property type="match status" value="1"/>
</dbReference>
<keyword evidence="12" id="KW-1185">Reference proteome</keyword>
<dbReference type="Gene3D" id="3.40.50.2000">
    <property type="entry name" value="Glycogen Phosphorylase B"/>
    <property type="match status" value="1"/>
</dbReference>
<feature type="signal peptide" evidence="11">
    <location>
        <begin position="1"/>
        <end position="19"/>
    </location>
</feature>
<evidence type="ECO:0000256" key="9">
    <source>
        <dbReference type="ARBA" id="ARBA00047475"/>
    </source>
</evidence>
<evidence type="ECO:0000256" key="4">
    <source>
        <dbReference type="ARBA" id="ARBA00022679"/>
    </source>
</evidence>
<reference evidence="13" key="1">
    <citation type="submission" date="2015-08" db="UniProtKB">
        <authorList>
            <consortium name="WormBaseParasite"/>
        </authorList>
    </citation>
    <scope>IDENTIFICATION</scope>
</reference>
<feature type="transmembrane region" description="Helical" evidence="11">
    <location>
        <begin position="491"/>
        <end position="511"/>
    </location>
</feature>
<dbReference type="FunFam" id="3.40.50.2000:FF:000038">
    <property type="entry name" value="UDP-GlucuronosylTransferase"/>
    <property type="match status" value="1"/>
</dbReference>
<evidence type="ECO:0000256" key="3">
    <source>
        <dbReference type="ARBA" id="ARBA00022676"/>
    </source>
</evidence>